<accession>A0A0B6RZI2</accession>
<dbReference type="KEGG" id="bgp:BGL_1c08330"/>
<dbReference type="Gene3D" id="3.40.50.150">
    <property type="entry name" value="Vaccinia Virus protein VP39"/>
    <property type="match status" value="1"/>
</dbReference>
<reference evidence="1 2" key="2">
    <citation type="journal article" date="2016" name="Appl. Microbiol. Biotechnol.">
        <title>Mutations improving production and secretion of extracellular lipase by Burkholderia glumae PG1.</title>
        <authorList>
            <person name="Knapp A."/>
            <person name="Voget S."/>
            <person name="Gao R."/>
            <person name="Zaburannyi N."/>
            <person name="Krysciak D."/>
            <person name="Breuer M."/>
            <person name="Hauer B."/>
            <person name="Streit W.R."/>
            <person name="Muller R."/>
            <person name="Daniel R."/>
            <person name="Jaeger K.E."/>
        </authorList>
    </citation>
    <scope>NUCLEOTIDE SEQUENCE [LARGE SCALE GENOMIC DNA]</scope>
    <source>
        <strain evidence="1 2">PG1</strain>
    </source>
</reference>
<reference evidence="2" key="1">
    <citation type="submission" date="2011-03" db="EMBL/GenBank/DDBJ databases">
        <authorList>
            <person name="Voget S."/>
            <person name="Streit W.R."/>
            <person name="Jaeger K.E."/>
            <person name="Daniel R."/>
        </authorList>
    </citation>
    <scope>NUCLEOTIDE SEQUENCE [LARGE SCALE GENOMIC DNA]</scope>
    <source>
        <strain evidence="2">PG1</strain>
    </source>
</reference>
<dbReference type="SUPFAM" id="SSF53335">
    <property type="entry name" value="S-adenosyl-L-methionine-dependent methyltransferases"/>
    <property type="match status" value="1"/>
</dbReference>
<dbReference type="HOGENOM" id="CLU_087245_0_0_4"/>
<protein>
    <recommendedName>
        <fullName evidence="3">Methyltransferase type 11</fullName>
    </recommendedName>
</protein>
<evidence type="ECO:0008006" key="3">
    <source>
        <dbReference type="Google" id="ProtNLM"/>
    </source>
</evidence>
<dbReference type="AlphaFoldDB" id="A0A0B6RZI2"/>
<dbReference type="Proteomes" id="UP000031838">
    <property type="component" value="Chromosome 1"/>
</dbReference>
<dbReference type="Pfam" id="PF13489">
    <property type="entry name" value="Methyltransf_23"/>
    <property type="match status" value="1"/>
</dbReference>
<evidence type="ECO:0000313" key="1">
    <source>
        <dbReference type="EMBL" id="AJK45366.1"/>
    </source>
</evidence>
<sequence>MGDHACLICRHDTEYFFSKDYPTYPGSPFPETLTVDFWKCGHCGFTVSRTHQEMSEAQWSQLNSSWHHTFETDLASRTTNQPPYIDQALALTLLAGNGVLELDGVLDYAAGYGTFSRCLKKYFGVDINIFDRYVQTADPSVRYVAEQDLSRYQLVVNSAMFEHVLDRAALDEVNALVRDDGVLMLHTVIAERVPKDPNWFYINTMVHTAFHTNRSMSLLMDQWGYAASIYSPQAKSWYLFKRDHPLLGELEARVAMINRELQTTYFHYKPGFVDYWKGF</sequence>
<proteinExistence type="predicted"/>
<gene>
    <name evidence="1" type="ORF">BGL_1c08330</name>
</gene>
<dbReference type="InterPro" id="IPR029063">
    <property type="entry name" value="SAM-dependent_MTases_sf"/>
</dbReference>
<evidence type="ECO:0000313" key="2">
    <source>
        <dbReference type="Proteomes" id="UP000031838"/>
    </source>
</evidence>
<dbReference type="EMBL" id="CP002580">
    <property type="protein sequence ID" value="AJK45366.1"/>
    <property type="molecule type" value="Genomic_DNA"/>
</dbReference>
<organism evidence="1 2">
    <name type="scientific">Burkholderia plantarii</name>
    <dbReference type="NCBI Taxonomy" id="41899"/>
    <lineage>
        <taxon>Bacteria</taxon>
        <taxon>Pseudomonadati</taxon>
        <taxon>Pseudomonadota</taxon>
        <taxon>Betaproteobacteria</taxon>
        <taxon>Burkholderiales</taxon>
        <taxon>Burkholderiaceae</taxon>
        <taxon>Burkholderia</taxon>
    </lineage>
</organism>
<keyword evidence="2" id="KW-1185">Reference proteome</keyword>
<name>A0A0B6RZI2_BURPL</name>